<dbReference type="EMBL" id="CP045644">
    <property type="protein sequence ID" value="QFZ82851.1"/>
    <property type="molecule type" value="Genomic_DNA"/>
</dbReference>
<sequence>MTFSARLAVVGVAVGAGALLLAVGGWAVHDAGRTKERVLWQDKEAQRAAQLAKDLEAEYARGRAASTRYQLGVSALQARYFTLEGPSHDLRRRVSLVVPPAVPDCRAERPGDPARPVAPRAEPDAVAPGDAQRDPVDRGHRLSLAAVWLWNSALAGTDVPAGACGLADTSVEACGADAGLTVDDAWNNHHLNAKSCAADRLRYRALIEFITERPVP</sequence>
<feature type="region of interest" description="Disordered" evidence="1">
    <location>
        <begin position="102"/>
        <end position="136"/>
    </location>
</feature>
<accession>A0A5Q0LZT7</accession>
<evidence type="ECO:0008006" key="4">
    <source>
        <dbReference type="Google" id="ProtNLM"/>
    </source>
</evidence>
<dbReference type="AlphaFoldDB" id="A0A5Q0LZT7"/>
<name>A0A5Q0LZT7_VARPD</name>
<gene>
    <name evidence="2" type="ORF">GFK26_08810</name>
</gene>
<evidence type="ECO:0000256" key="1">
    <source>
        <dbReference type="SAM" id="MobiDB-lite"/>
    </source>
</evidence>
<dbReference type="Proteomes" id="UP000326780">
    <property type="component" value="Chromosome"/>
</dbReference>
<protein>
    <recommendedName>
        <fullName evidence="4">Lysis protein</fullName>
    </recommendedName>
</protein>
<proteinExistence type="predicted"/>
<reference evidence="2 3" key="1">
    <citation type="submission" date="2019-10" db="EMBL/GenBank/DDBJ databases">
        <title>Complete genome sequence of Variovorax paradoxus 5C-2.</title>
        <authorList>
            <person name="Gogoleva N.E."/>
            <person name="Balkin A.S."/>
        </authorList>
    </citation>
    <scope>NUCLEOTIDE SEQUENCE [LARGE SCALE GENOMIC DNA]</scope>
    <source>
        <strain evidence="2 3">5C-2</strain>
    </source>
</reference>
<organism evidence="2 3">
    <name type="scientific">Variovorax paradoxus</name>
    <dbReference type="NCBI Taxonomy" id="34073"/>
    <lineage>
        <taxon>Bacteria</taxon>
        <taxon>Pseudomonadati</taxon>
        <taxon>Pseudomonadota</taxon>
        <taxon>Betaproteobacteria</taxon>
        <taxon>Burkholderiales</taxon>
        <taxon>Comamonadaceae</taxon>
        <taxon>Variovorax</taxon>
    </lineage>
</organism>
<evidence type="ECO:0000313" key="3">
    <source>
        <dbReference type="Proteomes" id="UP000326780"/>
    </source>
</evidence>
<dbReference type="RefSeq" id="WP_153281646.1">
    <property type="nucleotide sequence ID" value="NZ_CP045644.1"/>
</dbReference>
<evidence type="ECO:0000313" key="2">
    <source>
        <dbReference type="EMBL" id="QFZ82851.1"/>
    </source>
</evidence>